<reference evidence="8 9" key="1">
    <citation type="submission" date="2016-03" db="EMBL/GenBank/DDBJ databases">
        <title>Genome sequencing of Psychrobacter alimentarius PAMC 27889.</title>
        <authorList>
            <person name="Lee J."/>
            <person name="Kim O.-S."/>
        </authorList>
    </citation>
    <scope>NUCLEOTIDE SEQUENCE [LARGE SCALE GENOMIC DNA]</scope>
    <source>
        <strain evidence="8 9">PAMC 27889</strain>
    </source>
</reference>
<evidence type="ECO:0000256" key="3">
    <source>
        <dbReference type="ARBA" id="ARBA00012865"/>
    </source>
</evidence>
<proteinExistence type="inferred from homology"/>
<name>A0ABM5ZXL5_9GAMM</name>
<evidence type="ECO:0000256" key="4">
    <source>
        <dbReference type="ARBA" id="ARBA00022801"/>
    </source>
</evidence>
<dbReference type="NCBIfam" id="NF033085">
    <property type="entry name" value="bla_class_C"/>
    <property type="match status" value="1"/>
</dbReference>
<dbReference type="Proteomes" id="UP000076104">
    <property type="component" value="Chromosome"/>
</dbReference>
<evidence type="ECO:0000256" key="2">
    <source>
        <dbReference type="ARBA" id="ARBA00007840"/>
    </source>
</evidence>
<dbReference type="PROSITE" id="PS00336">
    <property type="entry name" value="BETA_LACTAMASE_C"/>
    <property type="match status" value="1"/>
</dbReference>
<dbReference type="InterPro" id="IPR012338">
    <property type="entry name" value="Beta-lactam/transpept-like"/>
</dbReference>
<accession>A0ABM5ZXL5</accession>
<comment type="catalytic activity">
    <reaction evidence="1 6">
        <text>a beta-lactam + H2O = a substituted beta-amino acid</text>
        <dbReference type="Rhea" id="RHEA:20401"/>
        <dbReference type="ChEBI" id="CHEBI:15377"/>
        <dbReference type="ChEBI" id="CHEBI:35627"/>
        <dbReference type="ChEBI" id="CHEBI:140347"/>
        <dbReference type="EC" id="3.5.2.6"/>
    </reaction>
</comment>
<organism evidence="8 9">
    <name type="scientific">Psychrobacter alimentarius</name>
    <dbReference type="NCBI Taxonomy" id="261164"/>
    <lineage>
        <taxon>Bacteria</taxon>
        <taxon>Pseudomonadati</taxon>
        <taxon>Pseudomonadota</taxon>
        <taxon>Gammaproteobacteria</taxon>
        <taxon>Moraxellales</taxon>
        <taxon>Moraxellaceae</taxon>
        <taxon>Psychrobacter</taxon>
    </lineage>
</organism>
<evidence type="ECO:0000256" key="6">
    <source>
        <dbReference type="RuleBase" id="RU361140"/>
    </source>
</evidence>
<sequence>MSKLLPLTLIFLLLFIESVGKYPMKISSQKPLTSLVFSLLAATLFISETAQAACSDACLKSKVDEQAKQLMVSHNIPGMAFGVIIDGKSHFYNYGLADTQRNKPVSEDTIFELGSVSKTFTATLASYAELNGTLALNDTADKYIPYLKNSAIGNTKLINLGTYSAGGLPLQVPESIEDHKTLMRYYKSWQPEFPVNSTRLYSNASIGLFGYIAALSMDTDYTELMENKVLPSLSMSNTFVNVPADKMGNYAFGYNKSDEPIRVNPGMLDAEAYGIKSTSADMTRYLAMNMGLLPLDNQIQQALDNNRKGYYRTSSFTQGLAWEMYPLPTTLATLLEGNSTDTILKPQPIQVNEPPAPVRDDVWVNKTGSTNGFGAYIAYVPAKKTGIVILANKNYPNTERVKAAYTILESAIGQ</sequence>
<evidence type="ECO:0000256" key="5">
    <source>
        <dbReference type="ARBA" id="ARBA00023251"/>
    </source>
</evidence>
<dbReference type="EC" id="3.5.2.6" evidence="3 6"/>
<evidence type="ECO:0000259" key="7">
    <source>
        <dbReference type="Pfam" id="PF00144"/>
    </source>
</evidence>
<comment type="similarity">
    <text evidence="2 6">Belongs to the class-C beta-lactamase family.</text>
</comment>
<evidence type="ECO:0000313" key="8">
    <source>
        <dbReference type="EMBL" id="AMT96861.1"/>
    </source>
</evidence>
<evidence type="ECO:0000256" key="1">
    <source>
        <dbReference type="ARBA" id="ARBA00001526"/>
    </source>
</evidence>
<dbReference type="InterPro" id="IPR058136">
    <property type="entry name" value="AmpC"/>
</dbReference>
<keyword evidence="5 6" id="KW-0046">Antibiotic resistance</keyword>
<dbReference type="InterPro" id="IPR050491">
    <property type="entry name" value="AmpC-like"/>
</dbReference>
<dbReference type="PANTHER" id="PTHR46825:SF8">
    <property type="entry name" value="BETA-LACTAMASE-RELATED"/>
    <property type="match status" value="1"/>
</dbReference>
<protein>
    <recommendedName>
        <fullName evidence="3 6">Beta-lactamase</fullName>
        <ecNumber evidence="3 6">3.5.2.6</ecNumber>
    </recommendedName>
</protein>
<gene>
    <name evidence="8" type="ORF">A3K91_1255</name>
</gene>
<dbReference type="InterPro" id="IPR001466">
    <property type="entry name" value="Beta-lactam-related"/>
</dbReference>
<dbReference type="Pfam" id="PF00144">
    <property type="entry name" value="Beta-lactamase"/>
    <property type="match status" value="1"/>
</dbReference>
<evidence type="ECO:0000313" key="9">
    <source>
        <dbReference type="Proteomes" id="UP000076104"/>
    </source>
</evidence>
<dbReference type="EMBL" id="CP014945">
    <property type="protein sequence ID" value="AMT96861.1"/>
    <property type="molecule type" value="Genomic_DNA"/>
</dbReference>
<feature type="domain" description="Beta-lactamase-related" evidence="7">
    <location>
        <begin position="64"/>
        <end position="410"/>
    </location>
</feature>
<keyword evidence="4 6" id="KW-0378">Hydrolase</keyword>
<dbReference type="InterPro" id="IPR001586">
    <property type="entry name" value="Beta-lactam_class-C_AS"/>
</dbReference>
<keyword evidence="9" id="KW-1185">Reference proteome</keyword>
<dbReference type="Gene3D" id="3.40.710.10">
    <property type="entry name" value="DD-peptidase/beta-lactamase superfamily"/>
    <property type="match status" value="1"/>
</dbReference>
<dbReference type="SUPFAM" id="SSF56601">
    <property type="entry name" value="beta-lactamase/transpeptidase-like"/>
    <property type="match status" value="1"/>
</dbReference>
<dbReference type="PANTHER" id="PTHR46825">
    <property type="entry name" value="D-ALANYL-D-ALANINE-CARBOXYPEPTIDASE/ENDOPEPTIDASE AMPH"/>
    <property type="match status" value="1"/>
</dbReference>